<dbReference type="GO" id="GO:0048870">
    <property type="term" value="P:cell motility"/>
    <property type="evidence" value="ECO:0007669"/>
    <property type="project" value="TreeGrafter"/>
</dbReference>
<gene>
    <name evidence="3" type="ORF">KIPB_010264</name>
</gene>
<dbReference type="PANTHER" id="PTHR35249">
    <property type="entry name" value="DYNEIN REGULATORY COMPLEX SUBUNIT 7"/>
    <property type="match status" value="1"/>
</dbReference>
<accession>A0A9K3GM86</accession>
<dbReference type="GO" id="GO:0031514">
    <property type="term" value="C:motile cilium"/>
    <property type="evidence" value="ECO:0007669"/>
    <property type="project" value="TreeGrafter"/>
</dbReference>
<dbReference type="Pfam" id="PF24671">
    <property type="entry name" value="DRC7_C"/>
    <property type="match status" value="1"/>
</dbReference>
<feature type="coiled-coil region" evidence="1">
    <location>
        <begin position="149"/>
        <end position="176"/>
    </location>
</feature>
<organism evidence="3 4">
    <name type="scientific">Kipferlia bialata</name>
    <dbReference type="NCBI Taxonomy" id="797122"/>
    <lineage>
        <taxon>Eukaryota</taxon>
        <taxon>Metamonada</taxon>
        <taxon>Carpediemonas-like organisms</taxon>
        <taxon>Kipferlia</taxon>
    </lineage>
</organism>
<dbReference type="OrthoDB" id="10251809at2759"/>
<evidence type="ECO:0000259" key="2">
    <source>
        <dbReference type="Pfam" id="PF24671"/>
    </source>
</evidence>
<feature type="domain" description="Dynein regulatory complex subunit 7 C-terminal" evidence="2">
    <location>
        <begin position="85"/>
        <end position="190"/>
    </location>
</feature>
<evidence type="ECO:0000313" key="4">
    <source>
        <dbReference type="Proteomes" id="UP000265618"/>
    </source>
</evidence>
<proteinExistence type="predicted"/>
<comment type="caution">
    <text evidence="3">The sequence shown here is derived from an EMBL/GenBank/DDBJ whole genome shotgun (WGS) entry which is preliminary data.</text>
</comment>
<keyword evidence="1" id="KW-0175">Coiled coil</keyword>
<dbReference type="InterPro" id="IPR033551">
    <property type="entry name" value="DRC7/lobo"/>
</dbReference>
<dbReference type="Proteomes" id="UP000265618">
    <property type="component" value="Unassembled WGS sequence"/>
</dbReference>
<protein>
    <recommendedName>
        <fullName evidence="2">Dynein regulatory complex subunit 7 C-terminal domain-containing protein</fullName>
    </recommendedName>
</protein>
<dbReference type="InterPro" id="IPR056292">
    <property type="entry name" value="DRC7_C"/>
</dbReference>
<evidence type="ECO:0000256" key="1">
    <source>
        <dbReference type="SAM" id="Coils"/>
    </source>
</evidence>
<reference evidence="3 4" key="1">
    <citation type="journal article" date="2018" name="PLoS ONE">
        <title>The draft genome of Kipferlia bialata reveals reductive genome evolution in fornicate parasites.</title>
        <authorList>
            <person name="Tanifuji G."/>
            <person name="Takabayashi S."/>
            <person name="Kume K."/>
            <person name="Takagi M."/>
            <person name="Nakayama T."/>
            <person name="Kamikawa R."/>
            <person name="Inagaki Y."/>
            <person name="Hashimoto T."/>
        </authorList>
    </citation>
    <scope>NUCLEOTIDE SEQUENCE [LARGE SCALE GENOMIC DNA]</scope>
    <source>
        <strain evidence="3">NY0173</strain>
    </source>
</reference>
<sequence length="203" mass="23902">MLSGLPARMRRLKRTSAKRKIYKSVPQGLEFTPHDILTMRRVLHRHGLLDRLKKLTEVETDDRPASSERDYLCLFLPRNYDEGKFSLPDARKIRVAALTALRERLVERASIIQSRLDAENEALRRKQAAFRKAAGQMSPEEEEHYVTEFNQAMFRIKILEARLKRHEERALRKYAELDQRLRRDPRLSALQDKASVEPSINRR</sequence>
<dbReference type="PANTHER" id="PTHR35249:SF2">
    <property type="entry name" value="DYNEIN REGULATORY COMPLEX SUBUNIT 7"/>
    <property type="match status" value="1"/>
</dbReference>
<keyword evidence="4" id="KW-1185">Reference proteome</keyword>
<dbReference type="EMBL" id="BDIP01003760">
    <property type="protein sequence ID" value="GIQ88092.1"/>
    <property type="molecule type" value="Genomic_DNA"/>
</dbReference>
<evidence type="ECO:0000313" key="3">
    <source>
        <dbReference type="EMBL" id="GIQ88092.1"/>
    </source>
</evidence>
<dbReference type="AlphaFoldDB" id="A0A9K3GM86"/>
<name>A0A9K3GM86_9EUKA</name>